<dbReference type="AlphaFoldDB" id="A0A7Z8ZXK8"/>
<sequence>MDLALSLVTIAVGVAAIVMTAGAATPLVVGACVVGSCTVAYEASNLFEAGHNICLGSVGDGLTVATNPLRDTLFMGNDRLYHQLGRLFTTASAVMIPIGQTKSIAKGLTEFTIGEVGGFIGGQASYHGTKLLGGSDQDAQRATLVGNILGGIAASSATRRFSLNEPIAARVTKPAKITLSEKVLDTNVRFDESRIVAYAESMSKNYTEADVAKLTELTTHNAKSQTALLGYYEANSVTSYEQIAHHNKLTYFDAGSDGWNAMSNIDPDLAYKVNDEFLMKQIKEGKDFILSSNPFKAQELYDNKHIGKSYVKELDILAEKGYRIQKYGDYWRAYK</sequence>
<gene>
    <name evidence="1" type="ORF">NCTC6180_01334</name>
</gene>
<accession>A0A7Z8ZXK8</accession>
<reference evidence="1 2" key="1">
    <citation type="submission" date="2018-12" db="EMBL/GenBank/DDBJ databases">
        <authorList>
            <consortium name="Pathogen Informatics"/>
        </authorList>
    </citation>
    <scope>NUCLEOTIDE SEQUENCE [LARGE SCALE GENOMIC DNA]</scope>
    <source>
        <strain evidence="1 2">NCTC6180</strain>
    </source>
</reference>
<dbReference type="RefSeq" id="WP_154804064.1">
    <property type="nucleotide sequence ID" value="NZ_LR134317.1"/>
</dbReference>
<name>A0A7Z8ZXK8_STRSZ</name>
<protein>
    <submittedName>
        <fullName evidence="1">Membrane protein</fullName>
    </submittedName>
</protein>
<evidence type="ECO:0000313" key="2">
    <source>
        <dbReference type="Proteomes" id="UP000269903"/>
    </source>
</evidence>
<organism evidence="1 2">
    <name type="scientific">Streptococcus equi subsp. zooepidemicus</name>
    <dbReference type="NCBI Taxonomy" id="40041"/>
    <lineage>
        <taxon>Bacteria</taxon>
        <taxon>Bacillati</taxon>
        <taxon>Bacillota</taxon>
        <taxon>Bacilli</taxon>
        <taxon>Lactobacillales</taxon>
        <taxon>Streptococcaceae</taxon>
        <taxon>Streptococcus</taxon>
    </lineage>
</organism>
<dbReference type="Proteomes" id="UP000269903">
    <property type="component" value="Chromosome"/>
</dbReference>
<proteinExistence type="predicted"/>
<dbReference type="EMBL" id="LR134317">
    <property type="protein sequence ID" value="VEF08024.1"/>
    <property type="molecule type" value="Genomic_DNA"/>
</dbReference>
<evidence type="ECO:0000313" key="1">
    <source>
        <dbReference type="EMBL" id="VEF08024.1"/>
    </source>
</evidence>